<dbReference type="Gene3D" id="3.30.70.330">
    <property type="match status" value="2"/>
</dbReference>
<dbReference type="CDD" id="cd12246">
    <property type="entry name" value="RRM1_U1A_like"/>
    <property type="match status" value="1"/>
</dbReference>
<dbReference type="GO" id="GO:0008380">
    <property type="term" value="P:RNA splicing"/>
    <property type="evidence" value="ECO:0007669"/>
    <property type="project" value="UniProtKB-KW"/>
</dbReference>
<evidence type="ECO:0000256" key="1">
    <source>
        <dbReference type="ARBA" id="ARBA00004123"/>
    </source>
</evidence>
<dbReference type="EMBL" id="MU004187">
    <property type="protein sequence ID" value="KAF2496733.1"/>
    <property type="molecule type" value="Genomic_DNA"/>
</dbReference>
<evidence type="ECO:0000259" key="12">
    <source>
        <dbReference type="PROSITE" id="PS50102"/>
    </source>
</evidence>
<evidence type="ECO:0000256" key="11">
    <source>
        <dbReference type="SAM" id="MobiDB-lite"/>
    </source>
</evidence>
<dbReference type="AlphaFoldDB" id="A0A6A6QYL3"/>
<reference evidence="13" key="1">
    <citation type="journal article" date="2020" name="Stud. Mycol.">
        <title>101 Dothideomycetes genomes: a test case for predicting lifestyles and emergence of pathogens.</title>
        <authorList>
            <person name="Haridas S."/>
            <person name="Albert R."/>
            <person name="Binder M."/>
            <person name="Bloem J."/>
            <person name="Labutti K."/>
            <person name="Salamov A."/>
            <person name="Andreopoulos B."/>
            <person name="Baker S."/>
            <person name="Barry K."/>
            <person name="Bills G."/>
            <person name="Bluhm B."/>
            <person name="Cannon C."/>
            <person name="Castanera R."/>
            <person name="Culley D."/>
            <person name="Daum C."/>
            <person name="Ezra D."/>
            <person name="Gonzalez J."/>
            <person name="Henrissat B."/>
            <person name="Kuo A."/>
            <person name="Liang C."/>
            <person name="Lipzen A."/>
            <person name="Lutzoni F."/>
            <person name="Magnuson J."/>
            <person name="Mondo S."/>
            <person name="Nolan M."/>
            <person name="Ohm R."/>
            <person name="Pangilinan J."/>
            <person name="Park H.-J."/>
            <person name="Ramirez L."/>
            <person name="Alfaro M."/>
            <person name="Sun H."/>
            <person name="Tritt A."/>
            <person name="Yoshinaga Y."/>
            <person name="Zwiers L.-H."/>
            <person name="Turgeon B."/>
            <person name="Goodwin S."/>
            <person name="Spatafora J."/>
            <person name="Crous P."/>
            <person name="Grigoriev I."/>
        </authorList>
    </citation>
    <scope>NUCLEOTIDE SEQUENCE</scope>
    <source>
        <strain evidence="13">CBS 269.34</strain>
    </source>
</reference>
<keyword evidence="7" id="KW-0508">mRNA splicing</keyword>
<evidence type="ECO:0000256" key="8">
    <source>
        <dbReference type="ARBA" id="ARBA00023242"/>
    </source>
</evidence>
<dbReference type="GO" id="GO:0030532">
    <property type="term" value="C:small nuclear ribonucleoprotein complex"/>
    <property type="evidence" value="ECO:0007669"/>
    <property type="project" value="UniProtKB-ARBA"/>
</dbReference>
<evidence type="ECO:0000313" key="13">
    <source>
        <dbReference type="EMBL" id="KAF2496733.1"/>
    </source>
</evidence>
<keyword evidence="4" id="KW-0747">Spliceosome</keyword>
<keyword evidence="6 10" id="KW-0694">RNA-binding</keyword>
<evidence type="ECO:0000256" key="10">
    <source>
        <dbReference type="PROSITE-ProRule" id="PRU00176"/>
    </source>
</evidence>
<keyword evidence="5" id="KW-0677">Repeat</keyword>
<dbReference type="PANTHER" id="PTHR10501">
    <property type="entry name" value="U1 SMALL NUCLEAR RIBONUCLEOPROTEIN A/U2 SMALL NUCLEAR RIBONUCLEOPROTEIN B"/>
    <property type="match status" value="1"/>
</dbReference>
<dbReference type="Pfam" id="PF00076">
    <property type="entry name" value="RRM_1"/>
    <property type="match status" value="2"/>
</dbReference>
<dbReference type="InterPro" id="IPR000504">
    <property type="entry name" value="RRM_dom"/>
</dbReference>
<feature type="region of interest" description="Disordered" evidence="11">
    <location>
        <begin position="120"/>
        <end position="162"/>
    </location>
</feature>
<dbReference type="GO" id="GO:0003723">
    <property type="term" value="F:RNA binding"/>
    <property type="evidence" value="ECO:0007669"/>
    <property type="project" value="UniProtKB-UniRule"/>
</dbReference>
<sequence length="239" mass="26306">MSAVQQPGGDPPISTVYIRNLEERIKIEPLKEALEEIFSEFGTIVEIVAKSSLKRKGQAFIVYEDPDAAAQAIEVVQGFELFDKAMHLELARSRSDATIKRIATEEDFEAHKRRRVAERDLKQAQEAAEAQKTRPAGSAEPGQKPARGPAKPAGGIPDEYLPPNKDLLVRNLPDEFDGIQFEAIFEGFEGFKSATYVAGRNLGFVYFESEAHAITAKERTANMPVGDEGKPIAVTYAKA</sequence>
<evidence type="ECO:0000256" key="4">
    <source>
        <dbReference type="ARBA" id="ARBA00022728"/>
    </source>
</evidence>
<evidence type="ECO:0000256" key="5">
    <source>
        <dbReference type="ARBA" id="ARBA00022737"/>
    </source>
</evidence>
<evidence type="ECO:0000313" key="14">
    <source>
        <dbReference type="Proteomes" id="UP000799750"/>
    </source>
</evidence>
<dbReference type="PROSITE" id="PS50102">
    <property type="entry name" value="RRM"/>
    <property type="match status" value="2"/>
</dbReference>
<accession>A0A6A6QYL3</accession>
<comment type="similarity">
    <text evidence="2">Belongs to the RRM U1 A/B'' family.</text>
</comment>
<dbReference type="GO" id="GO:0005681">
    <property type="term" value="C:spliceosomal complex"/>
    <property type="evidence" value="ECO:0007669"/>
    <property type="project" value="UniProtKB-KW"/>
</dbReference>
<evidence type="ECO:0000256" key="9">
    <source>
        <dbReference type="ARBA" id="ARBA00023274"/>
    </source>
</evidence>
<feature type="domain" description="RRM" evidence="12">
    <location>
        <begin position="165"/>
        <end position="239"/>
    </location>
</feature>
<keyword evidence="8" id="KW-0539">Nucleus</keyword>
<dbReference type="FunFam" id="3.30.70.330:FF:000039">
    <property type="entry name" value="U1 small nuclear ribonucleoprotein A"/>
    <property type="match status" value="1"/>
</dbReference>
<dbReference type="SMART" id="SM00360">
    <property type="entry name" value="RRM"/>
    <property type="match status" value="2"/>
</dbReference>
<proteinExistence type="inferred from homology"/>
<dbReference type="GO" id="GO:0006397">
    <property type="term" value="P:mRNA processing"/>
    <property type="evidence" value="ECO:0007669"/>
    <property type="project" value="UniProtKB-KW"/>
</dbReference>
<evidence type="ECO:0000256" key="2">
    <source>
        <dbReference type="ARBA" id="ARBA00007243"/>
    </source>
</evidence>
<keyword evidence="3" id="KW-0507">mRNA processing</keyword>
<dbReference type="InterPro" id="IPR012677">
    <property type="entry name" value="Nucleotide-bd_a/b_plait_sf"/>
</dbReference>
<feature type="domain" description="RRM" evidence="12">
    <location>
        <begin position="14"/>
        <end position="93"/>
    </location>
</feature>
<dbReference type="FunFam" id="3.30.70.330:FF:000029">
    <property type="entry name" value="U2 small nuclear ribonucleoprotein B"/>
    <property type="match status" value="1"/>
</dbReference>
<dbReference type="OrthoDB" id="266020at2759"/>
<dbReference type="InterPro" id="IPR035979">
    <property type="entry name" value="RBD_domain_sf"/>
</dbReference>
<comment type="subcellular location">
    <subcellularLocation>
        <location evidence="1">Nucleus</location>
    </subcellularLocation>
</comment>
<evidence type="ECO:0000256" key="3">
    <source>
        <dbReference type="ARBA" id="ARBA00022664"/>
    </source>
</evidence>
<keyword evidence="9 13" id="KW-0687">Ribonucleoprotein</keyword>
<protein>
    <submittedName>
        <fullName evidence="13">Small nuclear ribonucleoprotein U1a</fullName>
    </submittedName>
</protein>
<name>A0A6A6QYL3_9PEZI</name>
<dbReference type="SUPFAM" id="SSF54928">
    <property type="entry name" value="RNA-binding domain, RBD"/>
    <property type="match status" value="1"/>
</dbReference>
<dbReference type="Proteomes" id="UP000799750">
    <property type="component" value="Unassembled WGS sequence"/>
</dbReference>
<evidence type="ECO:0000256" key="6">
    <source>
        <dbReference type="ARBA" id="ARBA00022884"/>
    </source>
</evidence>
<gene>
    <name evidence="13" type="ORF">BU16DRAFT_340489</name>
</gene>
<organism evidence="13 14">
    <name type="scientific">Lophium mytilinum</name>
    <dbReference type="NCBI Taxonomy" id="390894"/>
    <lineage>
        <taxon>Eukaryota</taxon>
        <taxon>Fungi</taxon>
        <taxon>Dikarya</taxon>
        <taxon>Ascomycota</taxon>
        <taxon>Pezizomycotina</taxon>
        <taxon>Dothideomycetes</taxon>
        <taxon>Pleosporomycetidae</taxon>
        <taxon>Mytilinidiales</taxon>
        <taxon>Mytilinidiaceae</taxon>
        <taxon>Lophium</taxon>
    </lineage>
</organism>
<keyword evidence="14" id="KW-1185">Reference proteome</keyword>
<evidence type="ECO:0000256" key="7">
    <source>
        <dbReference type="ARBA" id="ARBA00023187"/>
    </source>
</evidence>